<keyword evidence="12" id="KW-0378">Hydrolase</keyword>
<sequence length="599" mass="67350">MENDMNVVMEADKQAEIFQRFFSLAEKIRPQLRADGANFKLWSKNMLIAWTTYFMGDSDYFQQPISDDNVKRNLVAHLFIQHSVNSNIYEAVTSLVYHANFIFSNSSDWSENINDYAMTITEAIQNLENQLGPIDSETLTTLAIYFAVPSMHQLITATINTLMATNPNIKVCPDDLLNMIRQISMASPSFDHSTEIARLNAASKFGQRNNFDNRNPHFSTRPASRSTKIPSSSRQVEPRIPNSRFPCHYCSEVGHWSPQCPIKAKAIEMKARAQRKPANIASMGVVPSLEDHEALLDSGATHSVVGELSLFASLTATDMVLSVASSESFKVNGIGTIVLDTPHGPLCLNNVLYCRHIPGILLSLGHLLNENFSISFLNNLFTISFRSLKFFTVRRNNQWFIPLNPPTAKSSLNNPLSSAVSIQKSANLSSNDDSMLWHKRVAHLSLRHLKHMQKSNAANGIPNVSFHDIKLCHDCSIAKSQHRPIKTASHQSIKGPGDLMGPYGLSLNQKKYILMILDAFSHVVVAIPLSDKSESKTYLINWMKQFMNVTPYKIKTLRTDNGTEFKNSVLNDFLTQHGIIHEYSMPYEHHQNGRIEQTN</sequence>
<evidence type="ECO:0000256" key="9">
    <source>
        <dbReference type="ARBA" id="ARBA00022723"/>
    </source>
</evidence>
<evidence type="ECO:0000256" key="20">
    <source>
        <dbReference type="ARBA" id="ARBA00023172"/>
    </source>
</evidence>
<dbReference type="SUPFAM" id="SSF57756">
    <property type="entry name" value="Retrovirus zinc finger-like domains"/>
    <property type="match status" value="1"/>
</dbReference>
<comment type="function">
    <text evidence="1">The aspartyl protease (PR) mediates the proteolytic cleavages of the Gag and Gag-Pol polyproteins after assembly of the VLP.</text>
</comment>
<feature type="compositionally biased region" description="Polar residues" evidence="23">
    <location>
        <begin position="207"/>
        <end position="235"/>
    </location>
</feature>
<dbReference type="InterPro" id="IPR001969">
    <property type="entry name" value="Aspartic_peptidase_AS"/>
</dbReference>
<dbReference type="InterPro" id="IPR039537">
    <property type="entry name" value="Retrotran_Ty1/copia-like"/>
</dbReference>
<keyword evidence="27" id="KW-1185">Reference proteome</keyword>
<evidence type="ECO:0000256" key="8">
    <source>
        <dbReference type="ARBA" id="ARBA00022722"/>
    </source>
</evidence>
<proteinExistence type="predicted"/>
<dbReference type="GO" id="GO:0005524">
    <property type="term" value="F:ATP binding"/>
    <property type="evidence" value="ECO:0007669"/>
    <property type="project" value="UniProtKB-KW"/>
</dbReference>
<keyword evidence="4" id="KW-0507">mRNA processing</keyword>
<keyword evidence="8" id="KW-0540">Nuclease</keyword>
<keyword evidence="15" id="KW-0694">RNA-binding</keyword>
<evidence type="ECO:0000313" key="27">
    <source>
        <dbReference type="Proteomes" id="UP000765509"/>
    </source>
</evidence>
<organism evidence="26 27">
    <name type="scientific">Austropuccinia psidii MF-1</name>
    <dbReference type="NCBI Taxonomy" id="1389203"/>
    <lineage>
        <taxon>Eukaryota</taxon>
        <taxon>Fungi</taxon>
        <taxon>Dikarya</taxon>
        <taxon>Basidiomycota</taxon>
        <taxon>Pucciniomycotina</taxon>
        <taxon>Pucciniomycetes</taxon>
        <taxon>Pucciniales</taxon>
        <taxon>Sphaerophragmiaceae</taxon>
        <taxon>Austropuccinia</taxon>
    </lineage>
</organism>
<evidence type="ECO:0000256" key="23">
    <source>
        <dbReference type="SAM" id="MobiDB-lite"/>
    </source>
</evidence>
<keyword evidence="14" id="KW-0460">Magnesium</keyword>
<evidence type="ECO:0000256" key="13">
    <source>
        <dbReference type="ARBA" id="ARBA00022840"/>
    </source>
</evidence>
<dbReference type="PROSITE" id="PS00141">
    <property type="entry name" value="ASP_PROTEASE"/>
    <property type="match status" value="1"/>
</dbReference>
<dbReference type="Pfam" id="PF13976">
    <property type="entry name" value="gag_pre-integrs"/>
    <property type="match status" value="1"/>
</dbReference>
<dbReference type="Pfam" id="PF00665">
    <property type="entry name" value="rve"/>
    <property type="match status" value="1"/>
</dbReference>
<dbReference type="Pfam" id="PF22936">
    <property type="entry name" value="Pol_BBD"/>
    <property type="match status" value="1"/>
</dbReference>
<feature type="domain" description="Integrase catalytic" evidence="25">
    <location>
        <begin position="480"/>
        <end position="599"/>
    </location>
</feature>
<evidence type="ECO:0000256" key="21">
    <source>
        <dbReference type="ARBA" id="ARBA00048173"/>
    </source>
</evidence>
<keyword evidence="11" id="KW-0255">Endonuclease</keyword>
<name>A0A9Q3PM36_9BASI</name>
<dbReference type="GO" id="GO:0004190">
    <property type="term" value="F:aspartic-type endopeptidase activity"/>
    <property type="evidence" value="ECO:0007669"/>
    <property type="project" value="InterPro"/>
</dbReference>
<evidence type="ECO:0000256" key="6">
    <source>
        <dbReference type="ARBA" id="ARBA00022679"/>
    </source>
</evidence>
<keyword evidence="2" id="KW-0815">Transposition</keyword>
<dbReference type="PANTHER" id="PTHR42648">
    <property type="entry name" value="TRANSPOSASE, PUTATIVE-RELATED"/>
    <property type="match status" value="1"/>
</dbReference>
<evidence type="ECO:0000256" key="12">
    <source>
        <dbReference type="ARBA" id="ARBA00022801"/>
    </source>
</evidence>
<dbReference type="GO" id="GO:0005634">
    <property type="term" value="C:nucleus"/>
    <property type="evidence" value="ECO:0007669"/>
    <property type="project" value="UniProtKB-ARBA"/>
</dbReference>
<evidence type="ECO:0000256" key="11">
    <source>
        <dbReference type="ARBA" id="ARBA00022759"/>
    </source>
</evidence>
<dbReference type="PROSITE" id="PS50175">
    <property type="entry name" value="ASP_PROT_RETROV"/>
    <property type="match status" value="1"/>
</dbReference>
<evidence type="ECO:0000256" key="3">
    <source>
        <dbReference type="ARBA" id="ARBA00022612"/>
    </source>
</evidence>
<comment type="catalytic activity">
    <reaction evidence="22">
        <text>DNA(n) + a 2'-deoxyribonucleoside 5'-triphosphate = DNA(n+1) + diphosphate</text>
        <dbReference type="Rhea" id="RHEA:22508"/>
        <dbReference type="Rhea" id="RHEA-COMP:17339"/>
        <dbReference type="Rhea" id="RHEA-COMP:17340"/>
        <dbReference type="ChEBI" id="CHEBI:33019"/>
        <dbReference type="ChEBI" id="CHEBI:61560"/>
        <dbReference type="ChEBI" id="CHEBI:173112"/>
        <dbReference type="EC" id="2.7.7.7"/>
    </reaction>
</comment>
<evidence type="ECO:0000256" key="15">
    <source>
        <dbReference type="ARBA" id="ARBA00022884"/>
    </source>
</evidence>
<evidence type="ECO:0000259" key="24">
    <source>
        <dbReference type="PROSITE" id="PS50175"/>
    </source>
</evidence>
<dbReference type="GO" id="GO:0008270">
    <property type="term" value="F:zinc ion binding"/>
    <property type="evidence" value="ECO:0007669"/>
    <property type="project" value="InterPro"/>
</dbReference>
<dbReference type="GO" id="GO:0006397">
    <property type="term" value="P:mRNA processing"/>
    <property type="evidence" value="ECO:0007669"/>
    <property type="project" value="UniProtKB-KW"/>
</dbReference>
<evidence type="ECO:0000313" key="26">
    <source>
        <dbReference type="EMBL" id="MBW0566180.1"/>
    </source>
</evidence>
<evidence type="ECO:0000256" key="18">
    <source>
        <dbReference type="ARBA" id="ARBA00022932"/>
    </source>
</evidence>
<dbReference type="InterPro" id="IPR025724">
    <property type="entry name" value="GAG-pre-integrase_dom"/>
</dbReference>
<evidence type="ECO:0000256" key="4">
    <source>
        <dbReference type="ARBA" id="ARBA00022664"/>
    </source>
</evidence>
<keyword evidence="10" id="KW-0547">Nucleotide-binding</keyword>
<evidence type="ECO:0000256" key="10">
    <source>
        <dbReference type="ARBA" id="ARBA00022741"/>
    </source>
</evidence>
<reference evidence="26" key="1">
    <citation type="submission" date="2021-03" db="EMBL/GenBank/DDBJ databases">
        <title>Draft genome sequence of rust myrtle Austropuccinia psidii MF-1, a brazilian biotype.</title>
        <authorList>
            <person name="Quecine M.C."/>
            <person name="Pachon D.M.R."/>
            <person name="Bonatelli M.L."/>
            <person name="Correr F.H."/>
            <person name="Franceschini L.M."/>
            <person name="Leite T.F."/>
            <person name="Margarido G.R.A."/>
            <person name="Almeida C.A."/>
            <person name="Ferrarezi J.A."/>
            <person name="Labate C.A."/>
        </authorList>
    </citation>
    <scope>NUCLEOTIDE SEQUENCE</scope>
    <source>
        <strain evidence="26">MF-1</strain>
    </source>
</reference>
<dbReference type="Gene3D" id="3.30.420.10">
    <property type="entry name" value="Ribonuclease H-like superfamily/Ribonuclease H"/>
    <property type="match status" value="1"/>
</dbReference>
<keyword evidence="20" id="KW-0233">DNA recombination</keyword>
<dbReference type="GO" id="GO:0006508">
    <property type="term" value="P:proteolysis"/>
    <property type="evidence" value="ECO:0007669"/>
    <property type="project" value="UniProtKB-KW"/>
</dbReference>
<comment type="catalytic activity">
    <reaction evidence="21">
        <text>DNA(n) + a 2'-deoxyribonucleoside 5'-triphosphate = DNA(n+1) + diphosphate</text>
        <dbReference type="Rhea" id="RHEA:22508"/>
        <dbReference type="Rhea" id="RHEA-COMP:17339"/>
        <dbReference type="Rhea" id="RHEA-COMP:17340"/>
        <dbReference type="ChEBI" id="CHEBI:33019"/>
        <dbReference type="ChEBI" id="CHEBI:61560"/>
        <dbReference type="ChEBI" id="CHEBI:173112"/>
        <dbReference type="EC" id="2.7.7.49"/>
    </reaction>
</comment>
<keyword evidence="7" id="KW-0548">Nucleotidyltransferase</keyword>
<keyword evidence="9" id="KW-0479">Metal-binding</keyword>
<feature type="region of interest" description="Disordered" evidence="23">
    <location>
        <begin position="207"/>
        <end position="238"/>
    </location>
</feature>
<dbReference type="InterPro" id="IPR012337">
    <property type="entry name" value="RNaseH-like_sf"/>
</dbReference>
<dbReference type="GO" id="GO:0015074">
    <property type="term" value="P:DNA integration"/>
    <property type="evidence" value="ECO:0007669"/>
    <property type="project" value="UniProtKB-KW"/>
</dbReference>
<gene>
    <name evidence="26" type="ORF">O181_105895</name>
</gene>
<dbReference type="AlphaFoldDB" id="A0A9Q3PM36"/>
<evidence type="ECO:0000256" key="16">
    <source>
        <dbReference type="ARBA" id="ARBA00022908"/>
    </source>
</evidence>
<evidence type="ECO:0000256" key="5">
    <source>
        <dbReference type="ARBA" id="ARBA00022670"/>
    </source>
</evidence>
<dbReference type="GO" id="GO:0004519">
    <property type="term" value="F:endonuclease activity"/>
    <property type="evidence" value="ECO:0007669"/>
    <property type="project" value="UniProtKB-KW"/>
</dbReference>
<evidence type="ECO:0000256" key="17">
    <source>
        <dbReference type="ARBA" id="ARBA00022918"/>
    </source>
</evidence>
<feature type="domain" description="Peptidase A2" evidence="24">
    <location>
        <begin position="292"/>
        <end position="335"/>
    </location>
</feature>
<dbReference type="GO" id="GO:0003723">
    <property type="term" value="F:RNA binding"/>
    <property type="evidence" value="ECO:0007669"/>
    <property type="project" value="UniProtKB-KW"/>
</dbReference>
<dbReference type="InterPro" id="IPR036397">
    <property type="entry name" value="RNaseH_sf"/>
</dbReference>
<keyword evidence="16" id="KW-0229">DNA integration</keyword>
<dbReference type="InterPro" id="IPR001995">
    <property type="entry name" value="Peptidase_A2_cat"/>
</dbReference>
<dbReference type="PROSITE" id="PS50994">
    <property type="entry name" value="INTEGRASE"/>
    <property type="match status" value="1"/>
</dbReference>
<dbReference type="InterPro" id="IPR001584">
    <property type="entry name" value="Integrase_cat-core"/>
</dbReference>
<evidence type="ECO:0000259" key="25">
    <source>
        <dbReference type="PROSITE" id="PS50994"/>
    </source>
</evidence>
<dbReference type="InterPro" id="IPR054722">
    <property type="entry name" value="PolX-like_BBD"/>
</dbReference>
<protein>
    <recommendedName>
        <fullName evidence="28">Integrase catalytic domain-containing protein</fullName>
    </recommendedName>
</protein>
<dbReference type="EMBL" id="AVOT02078698">
    <property type="protein sequence ID" value="MBW0566180.1"/>
    <property type="molecule type" value="Genomic_DNA"/>
</dbReference>
<dbReference type="GO" id="GO:0003887">
    <property type="term" value="F:DNA-directed DNA polymerase activity"/>
    <property type="evidence" value="ECO:0007669"/>
    <property type="project" value="UniProtKB-KW"/>
</dbReference>
<evidence type="ECO:0000256" key="1">
    <source>
        <dbReference type="ARBA" id="ARBA00002180"/>
    </source>
</evidence>
<keyword evidence="3" id="KW-1188">Viral release from host cell</keyword>
<comment type="caution">
    <text evidence="26">The sequence shown here is derived from an EMBL/GenBank/DDBJ whole genome shotgun (WGS) entry which is preliminary data.</text>
</comment>
<dbReference type="GO" id="GO:0003964">
    <property type="term" value="F:RNA-directed DNA polymerase activity"/>
    <property type="evidence" value="ECO:0007669"/>
    <property type="project" value="UniProtKB-KW"/>
</dbReference>
<dbReference type="Proteomes" id="UP000765509">
    <property type="component" value="Unassembled WGS sequence"/>
</dbReference>
<dbReference type="GO" id="GO:0006310">
    <property type="term" value="P:DNA recombination"/>
    <property type="evidence" value="ECO:0007669"/>
    <property type="project" value="UniProtKB-KW"/>
</dbReference>
<keyword evidence="18" id="KW-0239">DNA-directed DNA polymerase</keyword>
<keyword evidence="19" id="KW-0917">Virion maturation</keyword>
<evidence type="ECO:0000256" key="2">
    <source>
        <dbReference type="ARBA" id="ARBA00022578"/>
    </source>
</evidence>
<keyword evidence="13" id="KW-0067">ATP-binding</keyword>
<evidence type="ECO:0000256" key="14">
    <source>
        <dbReference type="ARBA" id="ARBA00022842"/>
    </source>
</evidence>
<keyword evidence="17" id="KW-0695">RNA-directed DNA polymerase</keyword>
<keyword evidence="6" id="KW-0808">Transferase</keyword>
<dbReference type="Gene3D" id="4.10.60.10">
    <property type="entry name" value="Zinc finger, CCHC-type"/>
    <property type="match status" value="1"/>
</dbReference>
<accession>A0A9Q3PM36</accession>
<evidence type="ECO:0000256" key="22">
    <source>
        <dbReference type="ARBA" id="ARBA00049244"/>
    </source>
</evidence>
<keyword evidence="5" id="KW-0645">Protease</keyword>
<evidence type="ECO:0000256" key="7">
    <source>
        <dbReference type="ARBA" id="ARBA00022695"/>
    </source>
</evidence>
<dbReference type="InterPro" id="IPR036875">
    <property type="entry name" value="Znf_CCHC_sf"/>
</dbReference>
<evidence type="ECO:0000256" key="19">
    <source>
        <dbReference type="ARBA" id="ARBA00023113"/>
    </source>
</evidence>
<evidence type="ECO:0008006" key="28">
    <source>
        <dbReference type="Google" id="ProtNLM"/>
    </source>
</evidence>
<dbReference type="GO" id="GO:0032196">
    <property type="term" value="P:transposition"/>
    <property type="evidence" value="ECO:0007669"/>
    <property type="project" value="UniProtKB-KW"/>
</dbReference>
<dbReference type="OrthoDB" id="7691805at2759"/>
<dbReference type="PANTHER" id="PTHR42648:SF11">
    <property type="entry name" value="TRANSPOSON TY4-P GAG-POL POLYPROTEIN"/>
    <property type="match status" value="1"/>
</dbReference>
<dbReference type="SUPFAM" id="SSF53098">
    <property type="entry name" value="Ribonuclease H-like"/>
    <property type="match status" value="1"/>
</dbReference>